<feature type="non-terminal residue" evidence="1">
    <location>
        <position position="236"/>
    </location>
</feature>
<gene>
    <name evidence="1" type="ORF">KI387_033336</name>
</gene>
<dbReference type="AlphaFoldDB" id="A0AA38C369"/>
<reference evidence="1 2" key="1">
    <citation type="journal article" date="2021" name="Nat. Plants">
        <title>The Taxus genome provides insights into paclitaxel biosynthesis.</title>
        <authorList>
            <person name="Xiong X."/>
            <person name="Gou J."/>
            <person name="Liao Q."/>
            <person name="Li Y."/>
            <person name="Zhou Q."/>
            <person name="Bi G."/>
            <person name="Li C."/>
            <person name="Du R."/>
            <person name="Wang X."/>
            <person name="Sun T."/>
            <person name="Guo L."/>
            <person name="Liang H."/>
            <person name="Lu P."/>
            <person name="Wu Y."/>
            <person name="Zhang Z."/>
            <person name="Ro D.K."/>
            <person name="Shang Y."/>
            <person name="Huang S."/>
            <person name="Yan J."/>
        </authorList>
    </citation>
    <scope>NUCLEOTIDE SEQUENCE [LARGE SCALE GENOMIC DNA]</scope>
    <source>
        <strain evidence="1">Ta-2019</strain>
    </source>
</reference>
<evidence type="ECO:0000313" key="2">
    <source>
        <dbReference type="Proteomes" id="UP000824469"/>
    </source>
</evidence>
<proteinExistence type="predicted"/>
<protein>
    <submittedName>
        <fullName evidence="1">Uncharacterized protein</fullName>
    </submittedName>
</protein>
<comment type="caution">
    <text evidence="1">The sequence shown here is derived from an EMBL/GenBank/DDBJ whole genome shotgun (WGS) entry which is preliminary data.</text>
</comment>
<organism evidence="1 2">
    <name type="scientific">Taxus chinensis</name>
    <name type="common">Chinese yew</name>
    <name type="synonym">Taxus wallichiana var. chinensis</name>
    <dbReference type="NCBI Taxonomy" id="29808"/>
    <lineage>
        <taxon>Eukaryota</taxon>
        <taxon>Viridiplantae</taxon>
        <taxon>Streptophyta</taxon>
        <taxon>Embryophyta</taxon>
        <taxon>Tracheophyta</taxon>
        <taxon>Spermatophyta</taxon>
        <taxon>Pinopsida</taxon>
        <taxon>Pinidae</taxon>
        <taxon>Conifers II</taxon>
        <taxon>Cupressales</taxon>
        <taxon>Taxaceae</taxon>
        <taxon>Taxus</taxon>
    </lineage>
</organism>
<name>A0AA38C369_TAXCH</name>
<accession>A0AA38C369</accession>
<sequence length="236" mass="26411">MESRRCEKGESFKFSKLASELSMATIGRDNARVYGNGVLTGANSIPIGSQRVGSCRFSFFPPLSSSEICGLVQNFGLGVVLKTLVTMMGVEAFEILVAKIVREVSPFKPSKFFVLSDSVPKDPSQEVLSNQKIPDMSSIFEVEEIKFGGIDFKILSQTLNVDLSSSKKFEDHGELLRKVIICNFVRAKFSKRRILDWVFLFWGSKINPKVRFLAKGFFQVLFPSIKALDKIYKDGP</sequence>
<keyword evidence="2" id="KW-1185">Reference proteome</keyword>
<dbReference type="EMBL" id="JAHRHJ020003813">
    <property type="protein sequence ID" value="KAH9289219.1"/>
    <property type="molecule type" value="Genomic_DNA"/>
</dbReference>
<evidence type="ECO:0000313" key="1">
    <source>
        <dbReference type="EMBL" id="KAH9289219.1"/>
    </source>
</evidence>
<dbReference type="Proteomes" id="UP000824469">
    <property type="component" value="Unassembled WGS sequence"/>
</dbReference>